<dbReference type="PRINTS" id="PR00146">
    <property type="entry name" value="DHPICSNTHASE"/>
</dbReference>
<comment type="caution">
    <text evidence="3">The sequence shown here is derived from an EMBL/GenBank/DDBJ whole genome shotgun (WGS) entry which is preliminary data.</text>
</comment>
<evidence type="ECO:0000256" key="2">
    <source>
        <dbReference type="ARBA" id="ARBA00023270"/>
    </source>
</evidence>
<proteinExistence type="predicted"/>
<gene>
    <name evidence="3" type="ORF">S12H4_15775</name>
</gene>
<dbReference type="InterPro" id="IPR013785">
    <property type="entry name" value="Aldolase_TIM"/>
</dbReference>
<dbReference type="PROSITE" id="PS00665">
    <property type="entry name" value="DHDPS_1"/>
    <property type="match status" value="1"/>
</dbReference>
<evidence type="ECO:0008006" key="4">
    <source>
        <dbReference type="Google" id="ProtNLM"/>
    </source>
</evidence>
<dbReference type="Gene3D" id="3.20.20.70">
    <property type="entry name" value="Aldolase class I"/>
    <property type="match status" value="1"/>
</dbReference>
<dbReference type="InterPro" id="IPR020624">
    <property type="entry name" value="Schiff_base-form_aldolases_CS"/>
</dbReference>
<dbReference type="SUPFAM" id="SSF51569">
    <property type="entry name" value="Aldolase"/>
    <property type="match status" value="1"/>
</dbReference>
<protein>
    <recommendedName>
        <fullName evidence="4">4-hydroxy-tetrahydrodipicolinate synthase</fullName>
    </recommendedName>
</protein>
<sequence>MKKVRKFEGIVPPTVTVFDSEGEIDKEKMERFLQHLIDEGVHGLFVAGSTGEASLMSQEQRKEIIDIGVEVARGKVPLFAGTGHNSTRITIELTKYAEKAGADAVIVHTPHYPRPIQESIYQHYKAVAEAVSIPVWAYTWPDQYGVDIEPETVARLAKDGHIQGIKDSHLDIDHTAEILRLTEGDFIVFGGEDTVIFPLLC</sequence>
<dbReference type="InterPro" id="IPR002220">
    <property type="entry name" value="DapA-like"/>
</dbReference>
<keyword evidence="2" id="KW-0704">Schiff base</keyword>
<organism evidence="3">
    <name type="scientific">marine sediment metagenome</name>
    <dbReference type="NCBI Taxonomy" id="412755"/>
    <lineage>
        <taxon>unclassified sequences</taxon>
        <taxon>metagenomes</taxon>
        <taxon>ecological metagenomes</taxon>
    </lineage>
</organism>
<dbReference type="GO" id="GO:0008840">
    <property type="term" value="F:4-hydroxy-tetrahydrodipicolinate synthase activity"/>
    <property type="evidence" value="ECO:0007669"/>
    <property type="project" value="TreeGrafter"/>
</dbReference>
<name>X1T9G1_9ZZZZ</name>
<dbReference type="SMART" id="SM01130">
    <property type="entry name" value="DHDPS"/>
    <property type="match status" value="1"/>
</dbReference>
<dbReference type="AlphaFoldDB" id="X1T9G1"/>
<keyword evidence="1" id="KW-0456">Lyase</keyword>
<dbReference type="CDD" id="cd00408">
    <property type="entry name" value="DHDPS-like"/>
    <property type="match status" value="1"/>
</dbReference>
<feature type="non-terminal residue" evidence="3">
    <location>
        <position position="201"/>
    </location>
</feature>
<dbReference type="Pfam" id="PF00701">
    <property type="entry name" value="DHDPS"/>
    <property type="match status" value="1"/>
</dbReference>
<accession>X1T9G1</accession>
<evidence type="ECO:0000313" key="3">
    <source>
        <dbReference type="EMBL" id="GAI88011.1"/>
    </source>
</evidence>
<reference evidence="3" key="1">
    <citation type="journal article" date="2014" name="Front. Microbiol.">
        <title>High frequency of phylogenetically diverse reductive dehalogenase-homologous genes in deep subseafloor sedimentary metagenomes.</title>
        <authorList>
            <person name="Kawai M."/>
            <person name="Futagami T."/>
            <person name="Toyoda A."/>
            <person name="Takaki Y."/>
            <person name="Nishi S."/>
            <person name="Hori S."/>
            <person name="Arai W."/>
            <person name="Tsubouchi T."/>
            <person name="Morono Y."/>
            <person name="Uchiyama I."/>
            <person name="Ito T."/>
            <person name="Fujiyama A."/>
            <person name="Inagaki F."/>
            <person name="Takami H."/>
        </authorList>
    </citation>
    <scope>NUCLEOTIDE SEQUENCE</scope>
    <source>
        <strain evidence="3">Expedition CK06-06</strain>
    </source>
</reference>
<dbReference type="PANTHER" id="PTHR12128:SF66">
    <property type="entry name" value="4-HYDROXY-2-OXOGLUTARATE ALDOLASE, MITOCHONDRIAL"/>
    <property type="match status" value="1"/>
</dbReference>
<evidence type="ECO:0000256" key="1">
    <source>
        <dbReference type="ARBA" id="ARBA00023239"/>
    </source>
</evidence>
<dbReference type="EMBL" id="BARW01007597">
    <property type="protein sequence ID" value="GAI88011.1"/>
    <property type="molecule type" value="Genomic_DNA"/>
</dbReference>
<dbReference type="PANTHER" id="PTHR12128">
    <property type="entry name" value="DIHYDRODIPICOLINATE SYNTHASE"/>
    <property type="match status" value="1"/>
</dbReference>